<feature type="transmembrane region" description="Helical" evidence="1">
    <location>
        <begin position="12"/>
        <end position="33"/>
    </location>
</feature>
<evidence type="ECO:0000313" key="3">
    <source>
        <dbReference type="Proteomes" id="UP000263336"/>
    </source>
</evidence>
<reference evidence="2 3" key="1">
    <citation type="journal article" date="2018" name="Nat. Biotechnol.">
        <title>A standardized bacterial taxonomy based on genome phylogeny substantially revises the tree of life.</title>
        <authorList>
            <person name="Parks D.H."/>
            <person name="Chuvochina M."/>
            <person name="Waite D.W."/>
            <person name="Rinke C."/>
            <person name="Skarshewski A."/>
            <person name="Chaumeil P.A."/>
            <person name="Hugenholtz P."/>
        </authorList>
    </citation>
    <scope>NUCLEOTIDE SEQUENCE [LARGE SCALE GENOMIC DNA]</scope>
    <source>
        <strain evidence="2">UBA11701</strain>
    </source>
</reference>
<keyword evidence="1" id="KW-0812">Transmembrane</keyword>
<evidence type="ECO:0000256" key="1">
    <source>
        <dbReference type="SAM" id="Phobius"/>
    </source>
</evidence>
<name>A0A3D0ZQV0_UNCKA</name>
<dbReference type="Proteomes" id="UP000263336">
    <property type="component" value="Unassembled WGS sequence"/>
</dbReference>
<protein>
    <submittedName>
        <fullName evidence="2">Uncharacterized protein</fullName>
    </submittedName>
</protein>
<gene>
    <name evidence="2" type="ORF">DEP93_04315</name>
</gene>
<sequence length="190" mass="21057">MQLFMKIIKKTALVLLLATVIVGSSFLYFRYFFVRIPIFPRGDGETKIATAELPTAFNVDEASFVDDPDVGVVTGSDVKNEVAEEFWNMFHVAAKRPEDISKVYKRYSINTVGKTGITGTLLGTDRSQSLQPECLLAKTALFKSVNMEFVSAGFDVKKEIKIGDTLFIKCGSETCESVSNECVIVRFPSN</sequence>
<accession>A0A3D0ZQV0</accession>
<keyword evidence="1" id="KW-1133">Transmembrane helix</keyword>
<dbReference type="AlphaFoldDB" id="A0A3D0ZQV0"/>
<organism evidence="2 3">
    <name type="scientific">candidate division WWE3 bacterium</name>
    <dbReference type="NCBI Taxonomy" id="2053526"/>
    <lineage>
        <taxon>Bacteria</taxon>
        <taxon>Katanobacteria</taxon>
    </lineage>
</organism>
<dbReference type="EMBL" id="DOZN01000028">
    <property type="protein sequence ID" value="HCC42657.1"/>
    <property type="molecule type" value="Genomic_DNA"/>
</dbReference>
<evidence type="ECO:0000313" key="2">
    <source>
        <dbReference type="EMBL" id="HCC42657.1"/>
    </source>
</evidence>
<comment type="caution">
    <text evidence="2">The sequence shown here is derived from an EMBL/GenBank/DDBJ whole genome shotgun (WGS) entry which is preliminary data.</text>
</comment>
<proteinExistence type="predicted"/>
<keyword evidence="1" id="KW-0472">Membrane</keyword>